<dbReference type="GO" id="GO:0043565">
    <property type="term" value="F:sequence-specific DNA binding"/>
    <property type="evidence" value="ECO:0007669"/>
    <property type="project" value="InterPro"/>
</dbReference>
<evidence type="ECO:0000256" key="1">
    <source>
        <dbReference type="ARBA" id="ARBA00023015"/>
    </source>
</evidence>
<dbReference type="PROSITE" id="PS01124">
    <property type="entry name" value="HTH_ARAC_FAMILY_2"/>
    <property type="match status" value="1"/>
</dbReference>
<dbReference type="InterPro" id="IPR018060">
    <property type="entry name" value="HTH_AraC"/>
</dbReference>
<feature type="domain" description="HTH araC/xylS-type" evidence="4">
    <location>
        <begin position="1"/>
        <end position="64"/>
    </location>
</feature>
<sequence>MAEPYQGLRPLLKVHRLMTAALLMSAANTSVAEVAAAVGYGSARAYCNAARRAGWATPRATRARTLG</sequence>
<evidence type="ECO:0000256" key="3">
    <source>
        <dbReference type="SAM" id="SignalP"/>
    </source>
</evidence>
<reference evidence="5 6" key="1">
    <citation type="submission" date="2007-06" db="EMBL/GenBank/DDBJ databases">
        <authorList>
            <person name="Shimkets L."/>
            <person name="Ferriera S."/>
            <person name="Johnson J."/>
            <person name="Kravitz S."/>
            <person name="Beeson K."/>
            <person name="Sutton G."/>
            <person name="Rogers Y.-H."/>
            <person name="Friedman R."/>
            <person name="Frazier M."/>
            <person name="Venter J.C."/>
        </authorList>
    </citation>
    <scope>NUCLEOTIDE SEQUENCE [LARGE SCALE GENOMIC DNA]</scope>
    <source>
        <strain evidence="5 6">SIR-1</strain>
    </source>
</reference>
<keyword evidence="2" id="KW-0804">Transcription</keyword>
<dbReference type="InterPro" id="IPR009057">
    <property type="entry name" value="Homeodomain-like_sf"/>
</dbReference>
<keyword evidence="6" id="KW-1185">Reference proteome</keyword>
<comment type="caution">
    <text evidence="5">The sequence shown here is derived from an EMBL/GenBank/DDBJ whole genome shotgun (WGS) entry which is preliminary data.</text>
</comment>
<dbReference type="Proteomes" id="UP000005801">
    <property type="component" value="Unassembled WGS sequence"/>
</dbReference>
<organism evidence="5 6">
    <name type="scientific">Plesiocystis pacifica SIR-1</name>
    <dbReference type="NCBI Taxonomy" id="391625"/>
    <lineage>
        <taxon>Bacteria</taxon>
        <taxon>Pseudomonadati</taxon>
        <taxon>Myxococcota</taxon>
        <taxon>Polyangia</taxon>
        <taxon>Nannocystales</taxon>
        <taxon>Nannocystaceae</taxon>
        <taxon>Plesiocystis</taxon>
    </lineage>
</organism>
<protein>
    <recommendedName>
        <fullName evidence="4">HTH araC/xylS-type domain-containing protein</fullName>
    </recommendedName>
</protein>
<name>A6G557_9BACT</name>
<evidence type="ECO:0000256" key="2">
    <source>
        <dbReference type="ARBA" id="ARBA00023163"/>
    </source>
</evidence>
<dbReference type="GO" id="GO:0003700">
    <property type="term" value="F:DNA-binding transcription factor activity"/>
    <property type="evidence" value="ECO:0007669"/>
    <property type="project" value="InterPro"/>
</dbReference>
<dbReference type="SUPFAM" id="SSF46689">
    <property type="entry name" value="Homeodomain-like"/>
    <property type="match status" value="1"/>
</dbReference>
<dbReference type="EMBL" id="ABCS01000024">
    <property type="protein sequence ID" value="EDM78969.1"/>
    <property type="molecule type" value="Genomic_DNA"/>
</dbReference>
<gene>
    <name evidence="5" type="ORF">PPSIR1_06993</name>
</gene>
<proteinExistence type="predicted"/>
<accession>A6G557</accession>
<keyword evidence="3" id="KW-0732">Signal</keyword>
<evidence type="ECO:0000259" key="4">
    <source>
        <dbReference type="PROSITE" id="PS01124"/>
    </source>
</evidence>
<keyword evidence="1" id="KW-0805">Transcription regulation</keyword>
<feature type="chain" id="PRO_5002697120" description="HTH araC/xylS-type domain-containing protein" evidence="3">
    <location>
        <begin position="33"/>
        <end position="67"/>
    </location>
</feature>
<evidence type="ECO:0000313" key="6">
    <source>
        <dbReference type="Proteomes" id="UP000005801"/>
    </source>
</evidence>
<feature type="signal peptide" evidence="3">
    <location>
        <begin position="1"/>
        <end position="32"/>
    </location>
</feature>
<evidence type="ECO:0000313" key="5">
    <source>
        <dbReference type="EMBL" id="EDM78969.1"/>
    </source>
</evidence>
<dbReference type="Gene3D" id="1.10.10.60">
    <property type="entry name" value="Homeodomain-like"/>
    <property type="match status" value="1"/>
</dbReference>
<dbReference type="AlphaFoldDB" id="A6G557"/>